<evidence type="ECO:0000256" key="7">
    <source>
        <dbReference type="ARBA" id="ARBA00023054"/>
    </source>
</evidence>
<keyword evidence="6" id="KW-0965">Cell junction</keyword>
<evidence type="ECO:0000256" key="5">
    <source>
        <dbReference type="ARBA" id="ARBA00022889"/>
    </source>
</evidence>
<comment type="caution">
    <text evidence="11">The sequence shown here is derived from an EMBL/GenBank/DDBJ whole genome shotgun (WGS) entry which is preliminary data.</text>
</comment>
<feature type="coiled-coil region" evidence="9">
    <location>
        <begin position="84"/>
        <end position="150"/>
    </location>
</feature>
<dbReference type="EMBL" id="QEAP01001167">
    <property type="protein sequence ID" value="TPX50461.1"/>
    <property type="molecule type" value="Genomic_DNA"/>
</dbReference>
<keyword evidence="8" id="KW-0206">Cytoskeleton</keyword>
<dbReference type="GO" id="GO:0035735">
    <property type="term" value="P:intraciliary transport involved in cilium assembly"/>
    <property type="evidence" value="ECO:0007669"/>
    <property type="project" value="TreeGrafter"/>
</dbReference>
<evidence type="ECO:0000313" key="12">
    <source>
        <dbReference type="Proteomes" id="UP000320333"/>
    </source>
</evidence>
<dbReference type="Pfam" id="PF11559">
    <property type="entry name" value="ADIP"/>
    <property type="match status" value="1"/>
</dbReference>
<dbReference type="OrthoDB" id="312015at2759"/>
<keyword evidence="4" id="KW-0963">Cytoplasm</keyword>
<evidence type="ECO:0000256" key="2">
    <source>
        <dbReference type="ARBA" id="ARBA00004300"/>
    </source>
</evidence>
<keyword evidence="5" id="KW-0130">Cell adhesion</keyword>
<organism evidence="11 12">
    <name type="scientific">Chytriomyces confervae</name>
    <dbReference type="NCBI Taxonomy" id="246404"/>
    <lineage>
        <taxon>Eukaryota</taxon>
        <taxon>Fungi</taxon>
        <taxon>Fungi incertae sedis</taxon>
        <taxon>Chytridiomycota</taxon>
        <taxon>Chytridiomycota incertae sedis</taxon>
        <taxon>Chytridiomycetes</taxon>
        <taxon>Chytridiales</taxon>
        <taxon>Chytriomycetaceae</taxon>
        <taxon>Chytriomyces</taxon>
    </lineage>
</organism>
<evidence type="ECO:0000256" key="9">
    <source>
        <dbReference type="SAM" id="Coils"/>
    </source>
</evidence>
<dbReference type="PANTHER" id="PTHR46507:SF4">
    <property type="entry name" value="SSX FAMILY MEMBER 2 INTERACTING PROTEIN"/>
    <property type="match status" value="1"/>
</dbReference>
<evidence type="ECO:0000313" key="11">
    <source>
        <dbReference type="EMBL" id="TPX50461.1"/>
    </source>
</evidence>
<evidence type="ECO:0000256" key="6">
    <source>
        <dbReference type="ARBA" id="ARBA00022949"/>
    </source>
</evidence>
<evidence type="ECO:0000256" key="8">
    <source>
        <dbReference type="ARBA" id="ARBA00023212"/>
    </source>
</evidence>
<dbReference type="InterPro" id="IPR052300">
    <property type="entry name" value="Adhesion_Centrosome_assoc"/>
</dbReference>
<keyword evidence="7 9" id="KW-0175">Coiled coil</keyword>
<name>A0A507DGD5_9FUNG</name>
<sequence length="588" mass="65036">MDTSEQKSLVHAMLVGAGYSQVELAGAHEGLIRAVFSLLSQTRTDAAHRSELMNRIRDLDFDAENALTAMNRCKQQLDASDRVNKALSSKLELAEASIKDLTEKYTIAKDEAAKSTLNLSSAMAQFKHKSKKKEAEFSALQDRLQKLTTEQLHAAKIGMRIVNPSMKKMNSFNLSNTAAAPKTTTAAAAKSEKHEKDLHAVAIRTYEEREKELLVELENVKDTIYRVFQRMKAAVLKVKDADGLSTRTVFSSDSHEEARFHLPYNLVQTQINAHFESLLSEMEIAASKYEQLMKSQPSHEPVTINTIDSFEMTKLQNTVDEYKGIIEKQQHLLDMALDTNPEYVSNHSGLPDDSQIISDLEDQKEMLQRRGEQLDEERRKFTEAAIRLGRERVAFEQEKEAYEEEMRAISTQHILSQMPDTPLWMKTQPIDTRKLAHVAPNTPTPTTNPPRARTHSAAPVSTKTPISRIKTPADSVRQSSAGKSTPGGGISRSSSFPGGLAFAAEDEFIAESSTFASTPGVLKMMMMEEREVPGDEGVEGEEFPATPSSGSLKVGNTRVVKSALKKNSPATAPGSAGSLAKRRVDFGL</sequence>
<feature type="region of interest" description="Disordered" evidence="10">
    <location>
        <begin position="437"/>
        <end position="495"/>
    </location>
</feature>
<reference evidence="11 12" key="1">
    <citation type="journal article" date="2019" name="Sci. Rep.">
        <title>Comparative genomics of chytrid fungi reveal insights into the obligate biotrophic and pathogenic lifestyle of Synchytrium endobioticum.</title>
        <authorList>
            <person name="van de Vossenberg B.T.L.H."/>
            <person name="Warris S."/>
            <person name="Nguyen H.D.T."/>
            <person name="van Gent-Pelzer M.P.E."/>
            <person name="Joly D.L."/>
            <person name="van de Geest H.C."/>
            <person name="Bonants P.J.M."/>
            <person name="Smith D.S."/>
            <person name="Levesque C.A."/>
            <person name="van der Lee T.A.J."/>
        </authorList>
    </citation>
    <scope>NUCLEOTIDE SEQUENCE [LARGE SCALE GENOMIC DNA]</scope>
    <source>
        <strain evidence="11 12">CBS 675.73</strain>
    </source>
</reference>
<dbReference type="PANTHER" id="PTHR46507">
    <property type="entry name" value="AFADIN- AND ALPHA-ACTININ-BINDING PROTEIN"/>
    <property type="match status" value="1"/>
</dbReference>
<dbReference type="GO" id="GO:0007155">
    <property type="term" value="P:cell adhesion"/>
    <property type="evidence" value="ECO:0007669"/>
    <property type="project" value="UniProtKB-KW"/>
</dbReference>
<dbReference type="InterPro" id="IPR021622">
    <property type="entry name" value="Afadin/alpha-actinin-bd"/>
</dbReference>
<evidence type="ECO:0000256" key="1">
    <source>
        <dbReference type="ARBA" id="ARBA00004282"/>
    </source>
</evidence>
<comment type="similarity">
    <text evidence="3">Belongs to the ADIP family.</text>
</comment>
<keyword evidence="12" id="KW-1185">Reference proteome</keyword>
<evidence type="ECO:0000256" key="10">
    <source>
        <dbReference type="SAM" id="MobiDB-lite"/>
    </source>
</evidence>
<comment type="subcellular location">
    <subcellularLocation>
        <location evidence="1">Cell junction</location>
    </subcellularLocation>
    <subcellularLocation>
        <location evidence="2">Cytoplasm</location>
        <location evidence="2">Cytoskeleton</location>
        <location evidence="2">Microtubule organizing center</location>
        <location evidence="2">Centrosome</location>
    </subcellularLocation>
</comment>
<gene>
    <name evidence="11" type="ORF">CcCBS67573_g10094</name>
</gene>
<feature type="region of interest" description="Disordered" evidence="10">
    <location>
        <begin position="533"/>
        <end position="588"/>
    </location>
</feature>
<dbReference type="Proteomes" id="UP000320333">
    <property type="component" value="Unassembled WGS sequence"/>
</dbReference>
<evidence type="ECO:0000256" key="3">
    <source>
        <dbReference type="ARBA" id="ARBA00009291"/>
    </source>
</evidence>
<protein>
    <submittedName>
        <fullName evidence="11">Uncharacterized protein</fullName>
    </submittedName>
</protein>
<dbReference type="AlphaFoldDB" id="A0A507DGD5"/>
<evidence type="ECO:0000256" key="4">
    <source>
        <dbReference type="ARBA" id="ARBA00022490"/>
    </source>
</evidence>
<proteinExistence type="inferred from homology"/>
<accession>A0A507DGD5</accession>
<dbReference type="GO" id="GO:0036064">
    <property type="term" value="C:ciliary basal body"/>
    <property type="evidence" value="ECO:0007669"/>
    <property type="project" value="TreeGrafter"/>
</dbReference>
<feature type="coiled-coil region" evidence="9">
    <location>
        <begin position="357"/>
        <end position="412"/>
    </location>
</feature>